<organism evidence="14 15">
    <name type="scientific">Candidatus Bealeia paramacronuclearis</name>
    <dbReference type="NCBI Taxonomy" id="1921001"/>
    <lineage>
        <taxon>Bacteria</taxon>
        <taxon>Pseudomonadati</taxon>
        <taxon>Pseudomonadota</taxon>
        <taxon>Alphaproteobacteria</taxon>
        <taxon>Holosporales</taxon>
        <taxon>Holosporaceae</taxon>
        <taxon>Candidatus Bealeia</taxon>
    </lineage>
</organism>
<evidence type="ECO:0000256" key="10">
    <source>
        <dbReference type="PROSITE-ProRule" id="PRU01193"/>
    </source>
</evidence>
<evidence type="ECO:0000256" key="1">
    <source>
        <dbReference type="ARBA" id="ARBA00004651"/>
    </source>
</evidence>
<dbReference type="InterPro" id="IPR016169">
    <property type="entry name" value="FAD-bd_PCMH_sub2"/>
</dbReference>
<dbReference type="PROSITE" id="PS51371">
    <property type="entry name" value="CBS"/>
    <property type="match status" value="2"/>
</dbReference>
<dbReference type="Pfam" id="PF00571">
    <property type="entry name" value="CBS"/>
    <property type="match status" value="2"/>
</dbReference>
<name>A0ABZ2C116_9PROT</name>
<evidence type="ECO:0000256" key="3">
    <source>
        <dbReference type="ARBA" id="ARBA00022475"/>
    </source>
</evidence>
<keyword evidence="6 10" id="KW-1133">Transmembrane helix</keyword>
<dbReference type="EMBL" id="CP133270">
    <property type="protein sequence ID" value="WVX65962.1"/>
    <property type="molecule type" value="Genomic_DNA"/>
</dbReference>
<evidence type="ECO:0000256" key="4">
    <source>
        <dbReference type="ARBA" id="ARBA00022692"/>
    </source>
</evidence>
<evidence type="ECO:0000256" key="9">
    <source>
        <dbReference type="PROSITE-ProRule" id="PRU00703"/>
    </source>
</evidence>
<gene>
    <name evidence="14" type="ORF">Bealeia1_00129</name>
</gene>
<keyword evidence="8 10" id="KW-0472">Membrane</keyword>
<dbReference type="Pfam" id="PF01595">
    <property type="entry name" value="CNNM"/>
    <property type="match status" value="1"/>
</dbReference>
<comment type="similarity">
    <text evidence="2">Belongs to the UPF0053 family. Hemolysin C subfamily.</text>
</comment>
<dbReference type="InterPro" id="IPR046342">
    <property type="entry name" value="CBS_dom_sf"/>
</dbReference>
<evidence type="ECO:0000259" key="13">
    <source>
        <dbReference type="PROSITE" id="PS51846"/>
    </source>
</evidence>
<dbReference type="SUPFAM" id="SSF56176">
    <property type="entry name" value="FAD-binding/transporter-associated domain-like"/>
    <property type="match status" value="1"/>
</dbReference>
<feature type="domain" description="CBS" evidence="12">
    <location>
        <begin position="210"/>
        <end position="270"/>
    </location>
</feature>
<dbReference type="Gene3D" id="3.10.580.10">
    <property type="entry name" value="CBS-domain"/>
    <property type="match status" value="1"/>
</dbReference>
<sequence length="426" mass="47561">MSIISLILTFIIVLLLVGLSGVCAGSEAAILSASRIRLHHLAKKGNPRASIILEIQKSLGAFISALLFVNTWLNIAVTALVTSIMTEAFGPVGAVYVIPIMGFLITIYAEVLPKIYIYNDPERSVMALAPIFKPFYMIFSPITQFIDKIARLSLRLVGMNGASENQEDSSQEDLRGAIDLYGGPNVQTRHERAMLRSILDLADVEASEIMTHRKKMLMLDASLPPDQIVDKVLSAPYTRIPIWKDQMDNIIGVLHTKDLLRAVRSLKGDLTKFDITKIASPAWFIPATTTLFAQLEAFRERREHFALVVDEYGDLEGMLTLEDILEEIVGEIVDEHDVELPGVRLTPEGSYLVDGSVTIRDLNRLFDWNLSDEHASTIAGLILQETKQIPEVGQTFMIHGFRVDILRRQRHQITQVKLTPPIHTAE</sequence>
<dbReference type="InterPro" id="IPR036318">
    <property type="entry name" value="FAD-bd_PCMH-like_sf"/>
</dbReference>
<dbReference type="Proteomes" id="UP001330434">
    <property type="component" value="Chromosome"/>
</dbReference>
<dbReference type="SMART" id="SM01091">
    <property type="entry name" value="CorC_HlyC"/>
    <property type="match status" value="1"/>
</dbReference>
<evidence type="ECO:0000256" key="2">
    <source>
        <dbReference type="ARBA" id="ARBA00006446"/>
    </source>
</evidence>
<dbReference type="PROSITE" id="PS51846">
    <property type="entry name" value="CNNM"/>
    <property type="match status" value="1"/>
</dbReference>
<reference evidence="14 15" key="1">
    <citation type="journal article" date="2024" name="Environ. Microbiol.">
        <title>Novel evolutionary insights on the interactions of the Holosporales (Alphaproteobacteria) with eukaryotic hosts from comparative genomics.</title>
        <authorList>
            <person name="Giovannini M."/>
            <person name="Petroni G."/>
            <person name="Castelli M."/>
        </authorList>
    </citation>
    <scope>NUCLEOTIDE SEQUENCE [LARGE SCALE GENOMIC DNA]</scope>
    <source>
        <strain evidence="14 15">US_Bl 15I1</strain>
    </source>
</reference>
<keyword evidence="15" id="KW-1185">Reference proteome</keyword>
<comment type="subcellular location">
    <subcellularLocation>
        <location evidence="1">Cell membrane</location>
        <topology evidence="1">Multi-pass membrane protein</topology>
    </subcellularLocation>
</comment>
<evidence type="ECO:0000256" key="11">
    <source>
        <dbReference type="SAM" id="Phobius"/>
    </source>
</evidence>
<dbReference type="CDD" id="cd04590">
    <property type="entry name" value="CBS_pair_CorC_HlyC_assoc"/>
    <property type="match status" value="1"/>
</dbReference>
<dbReference type="InterPro" id="IPR044751">
    <property type="entry name" value="Ion_transp-like_CBS"/>
</dbReference>
<accession>A0ABZ2C116</accession>
<evidence type="ECO:0000256" key="5">
    <source>
        <dbReference type="ARBA" id="ARBA00022737"/>
    </source>
</evidence>
<evidence type="ECO:0000313" key="15">
    <source>
        <dbReference type="Proteomes" id="UP001330434"/>
    </source>
</evidence>
<keyword evidence="3" id="KW-1003">Cell membrane</keyword>
<dbReference type="PANTHER" id="PTHR22777">
    <property type="entry name" value="HEMOLYSIN-RELATED"/>
    <property type="match status" value="1"/>
</dbReference>
<keyword evidence="7 9" id="KW-0129">CBS domain</keyword>
<dbReference type="InterPro" id="IPR002550">
    <property type="entry name" value="CNNM"/>
</dbReference>
<evidence type="ECO:0000313" key="14">
    <source>
        <dbReference type="EMBL" id="WVX65962.1"/>
    </source>
</evidence>
<evidence type="ECO:0000256" key="6">
    <source>
        <dbReference type="ARBA" id="ARBA00022989"/>
    </source>
</evidence>
<feature type="domain" description="CNNM transmembrane" evidence="13">
    <location>
        <begin position="2"/>
        <end position="192"/>
    </location>
</feature>
<evidence type="ECO:0000259" key="12">
    <source>
        <dbReference type="PROSITE" id="PS51371"/>
    </source>
</evidence>
<feature type="domain" description="CBS" evidence="12">
    <location>
        <begin position="275"/>
        <end position="335"/>
    </location>
</feature>
<dbReference type="Pfam" id="PF03471">
    <property type="entry name" value="CorC_HlyC"/>
    <property type="match status" value="1"/>
</dbReference>
<keyword evidence="5" id="KW-0677">Repeat</keyword>
<dbReference type="InterPro" id="IPR000644">
    <property type="entry name" value="CBS_dom"/>
</dbReference>
<dbReference type="SUPFAM" id="SSF54631">
    <property type="entry name" value="CBS-domain pair"/>
    <property type="match status" value="1"/>
</dbReference>
<protein>
    <submittedName>
        <fullName evidence="14">HlyC/CorC family transporter</fullName>
    </submittedName>
</protein>
<evidence type="ECO:0000256" key="7">
    <source>
        <dbReference type="ARBA" id="ARBA00023122"/>
    </source>
</evidence>
<evidence type="ECO:0000256" key="8">
    <source>
        <dbReference type="ARBA" id="ARBA00023136"/>
    </source>
</evidence>
<dbReference type="PANTHER" id="PTHR22777:SF32">
    <property type="entry name" value="UPF0053 INNER MEMBRANE PROTEIN YFJD"/>
    <property type="match status" value="1"/>
</dbReference>
<dbReference type="Gene3D" id="3.30.465.10">
    <property type="match status" value="1"/>
</dbReference>
<keyword evidence="4 10" id="KW-0812">Transmembrane</keyword>
<feature type="transmembrane region" description="Helical" evidence="11">
    <location>
        <begin position="88"/>
        <end position="109"/>
    </location>
</feature>
<dbReference type="InterPro" id="IPR005170">
    <property type="entry name" value="Transptr-assoc_dom"/>
</dbReference>
<proteinExistence type="inferred from homology"/>
<feature type="transmembrane region" description="Helical" evidence="11">
    <location>
        <begin position="59"/>
        <end position="81"/>
    </location>
</feature>
<dbReference type="RefSeq" id="WP_331256530.1">
    <property type="nucleotide sequence ID" value="NZ_CP133270.1"/>
</dbReference>